<dbReference type="Gene3D" id="2.40.50.140">
    <property type="entry name" value="Nucleic acid-binding proteins"/>
    <property type="match status" value="2"/>
</dbReference>
<evidence type="ECO:0000313" key="3">
    <source>
        <dbReference type="EMBL" id="NCU18381.1"/>
    </source>
</evidence>
<gene>
    <name evidence="3" type="ORF">GW534_11710</name>
</gene>
<dbReference type="SMART" id="SM00316">
    <property type="entry name" value="S1"/>
    <property type="match status" value="2"/>
</dbReference>
<dbReference type="InterPro" id="IPR048588">
    <property type="entry name" value="CvfB_S1_2nd"/>
</dbReference>
<dbReference type="Pfam" id="PF21191">
    <property type="entry name" value="CvfB_1st"/>
    <property type="match status" value="1"/>
</dbReference>
<comment type="similarity">
    <text evidence="1">Belongs to the CvfB family.</text>
</comment>
<dbReference type="InterPro" id="IPR003029">
    <property type="entry name" value="S1_domain"/>
</dbReference>
<dbReference type="PANTHER" id="PTHR37296">
    <property type="entry name" value="CONSERVED VIRULENCE FACTOR B"/>
    <property type="match status" value="1"/>
</dbReference>
<evidence type="ECO:0000259" key="2">
    <source>
        <dbReference type="PROSITE" id="PS50126"/>
    </source>
</evidence>
<dbReference type="PIRSF" id="PIRSF012524">
    <property type="entry name" value="YitL_S1"/>
    <property type="match status" value="1"/>
</dbReference>
<protein>
    <recommendedName>
        <fullName evidence="2">S1 motif domain-containing protein</fullName>
    </recommendedName>
</protein>
<accession>A0ABX0A767</accession>
<dbReference type="PROSITE" id="PS50126">
    <property type="entry name" value="S1"/>
    <property type="match status" value="1"/>
</dbReference>
<dbReference type="InterPro" id="IPR048587">
    <property type="entry name" value="CvfB_S1_3rd"/>
</dbReference>
<dbReference type="InterPro" id="IPR012340">
    <property type="entry name" value="NA-bd_OB-fold"/>
</dbReference>
<dbReference type="Gene3D" id="1.10.10.10">
    <property type="entry name" value="Winged helix-like DNA-binding domain superfamily/Winged helix DNA-binding domain"/>
    <property type="match status" value="1"/>
</dbReference>
<dbReference type="InterPro" id="IPR040764">
    <property type="entry name" value="CvfB_WH"/>
</dbReference>
<dbReference type="InterPro" id="IPR014464">
    <property type="entry name" value="CvfB_fam"/>
</dbReference>
<feature type="domain" description="S1 motif" evidence="2">
    <location>
        <begin position="154"/>
        <end position="216"/>
    </location>
</feature>
<organism evidence="3 4">
    <name type="scientific">Pallidibacillus pasinlerensis</name>
    <dbReference type="NCBI Taxonomy" id="2703818"/>
    <lineage>
        <taxon>Bacteria</taxon>
        <taxon>Bacillati</taxon>
        <taxon>Bacillota</taxon>
        <taxon>Bacilli</taxon>
        <taxon>Bacillales</taxon>
        <taxon>Bacillaceae</taxon>
        <taxon>Pallidibacillus</taxon>
    </lineage>
</organism>
<proteinExistence type="inferred from homology"/>
<dbReference type="EMBL" id="JAACYS010000058">
    <property type="protein sequence ID" value="NCU18381.1"/>
    <property type="molecule type" value="Genomic_DNA"/>
</dbReference>
<evidence type="ECO:0000313" key="4">
    <source>
        <dbReference type="Proteomes" id="UP000743899"/>
    </source>
</evidence>
<dbReference type="Proteomes" id="UP000743899">
    <property type="component" value="Unassembled WGS sequence"/>
</dbReference>
<dbReference type="Pfam" id="PF21543">
    <property type="entry name" value="CvfB_2nd"/>
    <property type="match status" value="1"/>
</dbReference>
<reference evidence="3 4" key="1">
    <citation type="submission" date="2020-01" db="EMBL/GenBank/DDBJ databases">
        <title>A novel Bacillus sp. from Pasinler.</title>
        <authorList>
            <person name="Adiguzel A."/>
            <person name="Ay H."/>
            <person name="Baltaci M.O."/>
        </authorList>
    </citation>
    <scope>NUCLEOTIDE SEQUENCE [LARGE SCALE GENOMIC DNA]</scope>
    <source>
        <strain evidence="3 4">P1</strain>
    </source>
</reference>
<evidence type="ECO:0000256" key="1">
    <source>
        <dbReference type="PIRNR" id="PIRNR012524"/>
    </source>
</evidence>
<dbReference type="SUPFAM" id="SSF50249">
    <property type="entry name" value="Nucleic acid-binding proteins"/>
    <property type="match status" value="1"/>
</dbReference>
<dbReference type="InterPro" id="IPR036388">
    <property type="entry name" value="WH-like_DNA-bd_sf"/>
</dbReference>
<dbReference type="RefSeq" id="WP_161921213.1">
    <property type="nucleotide sequence ID" value="NZ_JAACYS010000058.1"/>
</dbReference>
<dbReference type="InterPro" id="IPR039566">
    <property type="entry name" value="CvfB_S1_st"/>
</dbReference>
<dbReference type="PANTHER" id="PTHR37296:SF1">
    <property type="entry name" value="CONSERVED VIRULENCE FACTOR B"/>
    <property type="match status" value="1"/>
</dbReference>
<sequence>MNHLKPGTVETLTVAREVDFGFFLTNGNEDVLLHKSEAKGELQLDEDVRVFLYQDKQGRLAATMAIPEVQLGTYGWCEVVEVKESLGVFVNIGLSKDILIHEDDLPKLTEVWPAVGGRLFITLKTDKNGRLLGKLATENIMEDYFKKADRSIFNKDVKGYVYRTLYSGTFIITEEGYRGFIHESQRVKEPRLGDKVTGRVIDVKEDGSINVSLLKRVHEKLTDDAEMIFAYLQERGGSMPYTDKSAPEDIEKRFAISKGAFKRALGRLMKEGKIYQEEGWTYIKK</sequence>
<dbReference type="Pfam" id="PF17783">
    <property type="entry name" value="WHD_CvfB"/>
    <property type="match status" value="1"/>
</dbReference>
<name>A0ABX0A767_9BACI</name>
<dbReference type="Pfam" id="PF13509">
    <property type="entry name" value="S1_2"/>
    <property type="match status" value="1"/>
</dbReference>
<keyword evidence="4" id="KW-1185">Reference proteome</keyword>
<comment type="caution">
    <text evidence="3">The sequence shown here is derived from an EMBL/GenBank/DDBJ whole genome shotgun (WGS) entry which is preliminary data.</text>
</comment>